<evidence type="ECO:0000259" key="3">
    <source>
        <dbReference type="Pfam" id="PF01551"/>
    </source>
</evidence>
<feature type="domain" description="M23ase beta-sheet core" evidence="3">
    <location>
        <begin position="136"/>
        <end position="234"/>
    </location>
</feature>
<dbReference type="InterPro" id="IPR011055">
    <property type="entry name" value="Dup_hybrid_motif"/>
</dbReference>
<dbReference type="GO" id="GO:0004222">
    <property type="term" value="F:metalloendopeptidase activity"/>
    <property type="evidence" value="ECO:0007669"/>
    <property type="project" value="TreeGrafter"/>
</dbReference>
<evidence type="ECO:0000256" key="1">
    <source>
        <dbReference type="SAM" id="MobiDB-lite"/>
    </source>
</evidence>
<evidence type="ECO:0000313" key="4">
    <source>
        <dbReference type="EMBL" id="PWI56747.1"/>
    </source>
</evidence>
<dbReference type="Gene3D" id="2.70.70.10">
    <property type="entry name" value="Glucose Permease (Domain IIA)"/>
    <property type="match status" value="1"/>
</dbReference>
<name>A0A2U3D643_SULT2</name>
<keyword evidence="2" id="KW-0472">Membrane</keyword>
<dbReference type="Pfam" id="PF01551">
    <property type="entry name" value="Peptidase_M23"/>
    <property type="match status" value="1"/>
</dbReference>
<proteinExistence type="predicted"/>
<sequence>MNQDDNKQQNGLDKSIERPAQDADEPGKWKAFFAKRWAFPALYLMAAAFIIALMYGQAHRLVNVGGSQTAAQPTTQSQTGPASVTTAATMSFTWPIAPDTTGAKVVRGFFDANAKGATLQTLAADLVNYNNSYQGSTGLDIALPGNSKTFGVVAAAAGTVTEVRNSPVMGWAVEVNSGHGYTEIYQSLGTVDVKDGQQVTQGQDLGTSGYNQREASLGDHLFFELEKNGVAIDPASVLPKSVS</sequence>
<gene>
    <name evidence="4" type="ORF">BM613_12025</name>
</gene>
<feature type="compositionally biased region" description="Basic and acidic residues" evidence="1">
    <location>
        <begin position="14"/>
        <end position="23"/>
    </location>
</feature>
<dbReference type="PANTHER" id="PTHR21666">
    <property type="entry name" value="PEPTIDASE-RELATED"/>
    <property type="match status" value="1"/>
</dbReference>
<dbReference type="AlphaFoldDB" id="A0A2U3D643"/>
<dbReference type="InterPro" id="IPR016047">
    <property type="entry name" value="M23ase_b-sheet_dom"/>
</dbReference>
<comment type="caution">
    <text evidence="4">The sequence shown here is derived from an EMBL/GenBank/DDBJ whole genome shotgun (WGS) entry which is preliminary data.</text>
</comment>
<dbReference type="RefSeq" id="WP_109431446.1">
    <property type="nucleotide sequence ID" value="NZ_MPDK01000027.1"/>
</dbReference>
<dbReference type="EMBL" id="MPDK01000027">
    <property type="protein sequence ID" value="PWI56747.1"/>
    <property type="molecule type" value="Genomic_DNA"/>
</dbReference>
<keyword evidence="2" id="KW-1133">Transmembrane helix</keyword>
<evidence type="ECO:0000313" key="5">
    <source>
        <dbReference type="Proteomes" id="UP000245380"/>
    </source>
</evidence>
<protein>
    <recommendedName>
        <fullName evidence="3">M23ase beta-sheet core domain-containing protein</fullName>
    </recommendedName>
</protein>
<dbReference type="InterPro" id="IPR050570">
    <property type="entry name" value="Cell_wall_metabolism_enzyme"/>
</dbReference>
<feature type="region of interest" description="Disordered" evidence="1">
    <location>
        <begin position="1"/>
        <end position="23"/>
    </location>
</feature>
<accession>A0A2U3D643</accession>
<feature type="transmembrane region" description="Helical" evidence="2">
    <location>
        <begin position="37"/>
        <end position="55"/>
    </location>
</feature>
<dbReference type="CDD" id="cd12797">
    <property type="entry name" value="M23_peptidase"/>
    <property type="match status" value="1"/>
</dbReference>
<dbReference type="PANTHER" id="PTHR21666:SF291">
    <property type="entry name" value="STAGE II SPORULATION PROTEIN Q"/>
    <property type="match status" value="1"/>
</dbReference>
<dbReference type="Proteomes" id="UP000245380">
    <property type="component" value="Unassembled WGS sequence"/>
</dbReference>
<reference evidence="4 5" key="1">
    <citation type="submission" date="2016-11" db="EMBL/GenBank/DDBJ databases">
        <title>Comparative genomics of Acidibacillus ferroxidans species.</title>
        <authorList>
            <person name="Oliveira G."/>
            <person name="Nunes G."/>
            <person name="Oliveira R."/>
            <person name="Araujo F."/>
            <person name="Salim A."/>
            <person name="Scholte L."/>
            <person name="Morais D."/>
            <person name="Nancucheo I."/>
            <person name="Johnson D.B."/>
            <person name="Grail B."/>
            <person name="Bittencourt J."/>
            <person name="Valadares R."/>
        </authorList>
    </citation>
    <scope>NUCLEOTIDE SEQUENCE [LARGE SCALE GENOMIC DNA]</scope>
    <source>
        <strain evidence="4 5">Y002</strain>
    </source>
</reference>
<dbReference type="OrthoDB" id="2050153at2"/>
<keyword evidence="5" id="KW-1185">Reference proteome</keyword>
<evidence type="ECO:0000256" key="2">
    <source>
        <dbReference type="SAM" id="Phobius"/>
    </source>
</evidence>
<dbReference type="SUPFAM" id="SSF51261">
    <property type="entry name" value="Duplicated hybrid motif"/>
    <property type="match status" value="1"/>
</dbReference>
<keyword evidence="2" id="KW-0812">Transmembrane</keyword>
<organism evidence="4 5">
    <name type="scientific">Sulfoacidibacillus thermotolerans</name>
    <name type="common">Acidibacillus sulfuroxidans</name>
    <dbReference type="NCBI Taxonomy" id="1765684"/>
    <lineage>
        <taxon>Bacteria</taxon>
        <taxon>Bacillati</taxon>
        <taxon>Bacillota</taxon>
        <taxon>Bacilli</taxon>
        <taxon>Bacillales</taxon>
        <taxon>Alicyclobacillaceae</taxon>
        <taxon>Sulfoacidibacillus</taxon>
    </lineage>
</organism>